<dbReference type="InterPro" id="IPR036724">
    <property type="entry name" value="Cobalamin-bd_sf"/>
</dbReference>
<evidence type="ECO:0000313" key="9">
    <source>
        <dbReference type="Proteomes" id="UP000189670"/>
    </source>
</evidence>
<dbReference type="PANTHER" id="PTHR43409:SF16">
    <property type="entry name" value="SLR0320 PROTEIN"/>
    <property type="match status" value="1"/>
</dbReference>
<protein>
    <submittedName>
        <fullName evidence="8">Radical SAM domain-containing protein</fullName>
    </submittedName>
</protein>
<dbReference type="InterPro" id="IPR007197">
    <property type="entry name" value="rSAM"/>
</dbReference>
<dbReference type="InterPro" id="IPR034466">
    <property type="entry name" value="Methyltransferase_Class_B"/>
</dbReference>
<comment type="cofactor">
    <cofactor evidence="1">
        <name>[4Fe-4S] cluster</name>
        <dbReference type="ChEBI" id="CHEBI:49883"/>
    </cofactor>
</comment>
<dbReference type="CDD" id="cd01335">
    <property type="entry name" value="Radical_SAM"/>
    <property type="match status" value="1"/>
</dbReference>
<dbReference type="GO" id="GO:0046872">
    <property type="term" value="F:metal ion binding"/>
    <property type="evidence" value="ECO:0007669"/>
    <property type="project" value="UniProtKB-KW"/>
</dbReference>
<dbReference type="PROSITE" id="PS51918">
    <property type="entry name" value="RADICAL_SAM"/>
    <property type="match status" value="1"/>
</dbReference>
<dbReference type="PROSITE" id="PS51332">
    <property type="entry name" value="B12_BINDING"/>
    <property type="match status" value="1"/>
</dbReference>
<evidence type="ECO:0000256" key="5">
    <source>
        <dbReference type="ARBA" id="ARBA00023014"/>
    </source>
</evidence>
<evidence type="ECO:0000259" key="7">
    <source>
        <dbReference type="PROSITE" id="PS51918"/>
    </source>
</evidence>
<organism evidence="8 9">
    <name type="scientific">Candidatus Magnetoglobus multicellularis str. Araruama</name>
    <dbReference type="NCBI Taxonomy" id="890399"/>
    <lineage>
        <taxon>Bacteria</taxon>
        <taxon>Pseudomonadati</taxon>
        <taxon>Thermodesulfobacteriota</taxon>
        <taxon>Desulfobacteria</taxon>
        <taxon>Desulfobacterales</taxon>
        <taxon>Desulfobacteraceae</taxon>
        <taxon>Candidatus Magnetoglobus</taxon>
    </lineage>
</organism>
<dbReference type="AlphaFoldDB" id="A0A1V1PAA1"/>
<dbReference type="SFLD" id="SFLDS00029">
    <property type="entry name" value="Radical_SAM"/>
    <property type="match status" value="1"/>
</dbReference>
<dbReference type="Pfam" id="PF04055">
    <property type="entry name" value="Radical_SAM"/>
    <property type="match status" value="1"/>
</dbReference>
<evidence type="ECO:0000256" key="3">
    <source>
        <dbReference type="ARBA" id="ARBA00022723"/>
    </source>
</evidence>
<keyword evidence="2" id="KW-0949">S-adenosyl-L-methionine</keyword>
<keyword evidence="5" id="KW-0411">Iron-sulfur</keyword>
<evidence type="ECO:0000256" key="2">
    <source>
        <dbReference type="ARBA" id="ARBA00022691"/>
    </source>
</evidence>
<dbReference type="Pfam" id="PF02310">
    <property type="entry name" value="B12-binding"/>
    <property type="match status" value="1"/>
</dbReference>
<name>A0A1V1PAA1_9BACT</name>
<dbReference type="GO" id="GO:0031419">
    <property type="term" value="F:cobalamin binding"/>
    <property type="evidence" value="ECO:0007669"/>
    <property type="project" value="InterPro"/>
</dbReference>
<dbReference type="GO" id="GO:0051539">
    <property type="term" value="F:4 iron, 4 sulfur cluster binding"/>
    <property type="evidence" value="ECO:0007669"/>
    <property type="project" value="UniProtKB-KW"/>
</dbReference>
<dbReference type="SFLD" id="SFLDG01082">
    <property type="entry name" value="B12-binding_domain_containing"/>
    <property type="match status" value="1"/>
</dbReference>
<dbReference type="EMBL" id="ATBP01000247">
    <property type="protein sequence ID" value="ETR71615.1"/>
    <property type="molecule type" value="Genomic_DNA"/>
</dbReference>
<dbReference type="GO" id="GO:0005829">
    <property type="term" value="C:cytosol"/>
    <property type="evidence" value="ECO:0007669"/>
    <property type="project" value="TreeGrafter"/>
</dbReference>
<dbReference type="SMART" id="SM00729">
    <property type="entry name" value="Elp3"/>
    <property type="match status" value="1"/>
</dbReference>
<feature type="domain" description="B12-binding" evidence="6">
    <location>
        <begin position="5"/>
        <end position="143"/>
    </location>
</feature>
<gene>
    <name evidence="8" type="ORF">OMM_02356</name>
</gene>
<dbReference type="PANTHER" id="PTHR43409">
    <property type="entry name" value="ANAEROBIC MAGNESIUM-PROTOPORPHYRIN IX MONOMETHYL ESTER CYCLASE-RELATED"/>
    <property type="match status" value="1"/>
</dbReference>
<keyword evidence="4" id="KW-0408">Iron</keyword>
<sequence length="529" mass="60234">MKNQPIKIALIAPPYPLSEFPSPPLGICYVAAACESAGAQVQLFDYIVGEYHPEKLKRALDAFQPDIVGSTSVTMNFLQAAEILKTVKSYHPQLITIMGGPHVTFDYENVLRTIQSIDIIVLGEAEQTLTSLIPNIKNRKLWQTVPGIAFLENDCVITTQPQNLIKNLDDLPLPARHLLNIPKYHTLGFPISIITSRGCPNQCIFCQGRRMVGQTVRYRSVEKVVDEIEILMNLGFDLINIADDLFTVNKERVIAFCQLIKDRNLSFVWSAFSRVNTVDSDILREMKSAGCYAVSFGIESGNQEMLKRIRKGITINQARYAAKCCKAEGIRTHASFMVGLPGETLETLNDSLNFAESLNIEYGFHFLAPFPGTTLREKIDDYDLEILSHDWTKYDANQAIVRTKALTAKDIESFVDNWFKEQKKLWDARLKAYKQSEPLPDNEKAIVEEHYKRQFIFWLLSEDLIEKMGNIGVKPHDSLEILCQRISDHVIQKEPIMNSSFVKKHITELIDKQFIVCQSDRSGDIWQWR</sequence>
<dbReference type="Gene3D" id="3.80.30.20">
    <property type="entry name" value="tm_1862 like domain"/>
    <property type="match status" value="1"/>
</dbReference>
<dbReference type="InterPro" id="IPR058240">
    <property type="entry name" value="rSAM_sf"/>
</dbReference>
<dbReference type="PROSITE" id="PS51257">
    <property type="entry name" value="PROKAR_LIPOPROTEIN"/>
    <property type="match status" value="1"/>
</dbReference>
<evidence type="ECO:0000259" key="6">
    <source>
        <dbReference type="PROSITE" id="PS51332"/>
    </source>
</evidence>
<dbReference type="SUPFAM" id="SSF102114">
    <property type="entry name" value="Radical SAM enzymes"/>
    <property type="match status" value="1"/>
</dbReference>
<dbReference type="SFLD" id="SFLDG01123">
    <property type="entry name" value="methyltransferase_(Class_B)"/>
    <property type="match status" value="1"/>
</dbReference>
<dbReference type="InterPro" id="IPR006638">
    <property type="entry name" value="Elp3/MiaA/NifB-like_rSAM"/>
</dbReference>
<dbReference type="CDD" id="cd02068">
    <property type="entry name" value="radical_SAM_B12_BD"/>
    <property type="match status" value="1"/>
</dbReference>
<reference evidence="9" key="1">
    <citation type="submission" date="2012-11" db="EMBL/GenBank/DDBJ databases">
        <authorList>
            <person name="Lucero-Rivera Y.E."/>
            <person name="Tovar-Ramirez D."/>
        </authorList>
    </citation>
    <scope>NUCLEOTIDE SEQUENCE [LARGE SCALE GENOMIC DNA]</scope>
    <source>
        <strain evidence="9">Araruama</strain>
    </source>
</reference>
<feature type="domain" description="Radical SAM core" evidence="7">
    <location>
        <begin position="185"/>
        <end position="404"/>
    </location>
</feature>
<accession>A0A1V1PAA1</accession>
<dbReference type="InterPro" id="IPR006158">
    <property type="entry name" value="Cobalamin-bd"/>
</dbReference>
<keyword evidence="3" id="KW-0479">Metal-binding</keyword>
<evidence type="ECO:0000313" key="8">
    <source>
        <dbReference type="EMBL" id="ETR71615.1"/>
    </source>
</evidence>
<proteinExistence type="predicted"/>
<evidence type="ECO:0000256" key="4">
    <source>
        <dbReference type="ARBA" id="ARBA00023004"/>
    </source>
</evidence>
<comment type="caution">
    <text evidence="8">The sequence shown here is derived from an EMBL/GenBank/DDBJ whole genome shotgun (WGS) entry which is preliminary data.</text>
</comment>
<dbReference type="InterPro" id="IPR023404">
    <property type="entry name" value="rSAM_horseshoe"/>
</dbReference>
<dbReference type="SUPFAM" id="SSF52242">
    <property type="entry name" value="Cobalamin (vitamin B12)-binding domain"/>
    <property type="match status" value="1"/>
</dbReference>
<dbReference type="Gene3D" id="3.40.50.280">
    <property type="entry name" value="Cobalamin-binding domain"/>
    <property type="match status" value="1"/>
</dbReference>
<evidence type="ECO:0000256" key="1">
    <source>
        <dbReference type="ARBA" id="ARBA00001966"/>
    </source>
</evidence>
<dbReference type="GO" id="GO:0003824">
    <property type="term" value="F:catalytic activity"/>
    <property type="evidence" value="ECO:0007669"/>
    <property type="project" value="InterPro"/>
</dbReference>
<dbReference type="InterPro" id="IPR051198">
    <property type="entry name" value="BchE-like"/>
</dbReference>
<dbReference type="Proteomes" id="UP000189670">
    <property type="component" value="Unassembled WGS sequence"/>
</dbReference>